<dbReference type="HOGENOM" id="CLU_1374437_0_0_1"/>
<evidence type="ECO:0000313" key="1">
    <source>
        <dbReference type="EMBL" id="EAL72156.1"/>
    </source>
</evidence>
<dbReference type="Proteomes" id="UP000002195">
    <property type="component" value="Unassembled WGS sequence"/>
</dbReference>
<sequence length="199" mass="23315">MEDKINYYKDYININYISECLKEFNRYFEQKDKIAPLEDYQRISLSLMAHHLKGIDGEKYLNIYNKIMKIVSKGETKPITDHCFYCLAEFNFSEGTIERFIECRECESILERCSRTLLLLSSPKTLNCDFCCSKSLVLAGEDIKEQPDEAIVDNETFEFSSQEYQFPWIKNLFSNDQICIYCSTPLNGKINAEDVYALK</sequence>
<dbReference type="KEGG" id="ddi:DDB_G0269612"/>
<comment type="caution">
    <text evidence="1">The sequence shown here is derived from an EMBL/GenBank/DDBJ whole genome shotgun (WGS) entry which is preliminary data.</text>
</comment>
<accession>Q55DL7</accession>
<dbReference type="GeneID" id="8617063"/>
<name>Q55DL7_DICDI</name>
<dbReference type="RefSeq" id="XP_646114.1">
    <property type="nucleotide sequence ID" value="XM_641022.1"/>
</dbReference>
<dbReference type="FunCoup" id="Q55DL7">
    <property type="interactions" value="877"/>
</dbReference>
<organism evidence="1 2">
    <name type="scientific">Dictyostelium discoideum</name>
    <name type="common">Social amoeba</name>
    <dbReference type="NCBI Taxonomy" id="44689"/>
    <lineage>
        <taxon>Eukaryota</taxon>
        <taxon>Amoebozoa</taxon>
        <taxon>Evosea</taxon>
        <taxon>Eumycetozoa</taxon>
        <taxon>Dictyostelia</taxon>
        <taxon>Dictyosteliales</taxon>
        <taxon>Dictyosteliaceae</taxon>
        <taxon>Dictyostelium</taxon>
    </lineage>
</organism>
<keyword evidence="2" id="KW-1185">Reference proteome</keyword>
<reference evidence="1 2" key="1">
    <citation type="journal article" date="2005" name="Nature">
        <title>The genome of the social amoeba Dictyostelium discoideum.</title>
        <authorList>
            <consortium name="The Dictyostelium discoideum Sequencing Consortium"/>
            <person name="Eichinger L."/>
            <person name="Pachebat J.A."/>
            <person name="Glockner G."/>
            <person name="Rajandream M.A."/>
            <person name="Sucgang R."/>
            <person name="Berriman M."/>
            <person name="Song J."/>
            <person name="Olsen R."/>
            <person name="Szafranski K."/>
            <person name="Xu Q."/>
            <person name="Tunggal B."/>
            <person name="Kummerfeld S."/>
            <person name="Madera M."/>
            <person name="Konfortov B.A."/>
            <person name="Rivero F."/>
            <person name="Bankier A.T."/>
            <person name="Lehmann R."/>
            <person name="Hamlin N."/>
            <person name="Davies R."/>
            <person name="Gaudet P."/>
            <person name="Fey P."/>
            <person name="Pilcher K."/>
            <person name="Chen G."/>
            <person name="Saunders D."/>
            <person name="Sodergren E."/>
            <person name="Davis P."/>
            <person name="Kerhornou A."/>
            <person name="Nie X."/>
            <person name="Hall N."/>
            <person name="Anjard C."/>
            <person name="Hemphill L."/>
            <person name="Bason N."/>
            <person name="Farbrother P."/>
            <person name="Desany B."/>
            <person name="Just E."/>
            <person name="Morio T."/>
            <person name="Rost R."/>
            <person name="Churcher C."/>
            <person name="Cooper J."/>
            <person name="Haydock S."/>
            <person name="van Driessche N."/>
            <person name="Cronin A."/>
            <person name="Goodhead I."/>
            <person name="Muzny D."/>
            <person name="Mourier T."/>
            <person name="Pain A."/>
            <person name="Lu M."/>
            <person name="Harper D."/>
            <person name="Lindsay R."/>
            <person name="Hauser H."/>
            <person name="James K."/>
            <person name="Quiles M."/>
            <person name="Madan Babu M."/>
            <person name="Saito T."/>
            <person name="Buchrieser C."/>
            <person name="Wardroper A."/>
            <person name="Felder M."/>
            <person name="Thangavelu M."/>
            <person name="Johnson D."/>
            <person name="Knights A."/>
            <person name="Loulseged H."/>
            <person name="Mungall K."/>
            <person name="Oliver K."/>
            <person name="Price C."/>
            <person name="Quail M.A."/>
            <person name="Urushihara H."/>
            <person name="Hernandez J."/>
            <person name="Rabbinowitsch E."/>
            <person name="Steffen D."/>
            <person name="Sanders M."/>
            <person name="Ma J."/>
            <person name="Kohara Y."/>
            <person name="Sharp S."/>
            <person name="Simmonds M."/>
            <person name="Spiegler S."/>
            <person name="Tivey A."/>
            <person name="Sugano S."/>
            <person name="White B."/>
            <person name="Walker D."/>
            <person name="Woodward J."/>
            <person name="Winckler T."/>
            <person name="Tanaka Y."/>
            <person name="Shaulsky G."/>
            <person name="Schleicher M."/>
            <person name="Weinstock G."/>
            <person name="Rosenthal A."/>
            <person name="Cox E.C."/>
            <person name="Chisholm R.L."/>
            <person name="Gibbs R."/>
            <person name="Loomis W.F."/>
            <person name="Platzer M."/>
            <person name="Kay R.R."/>
            <person name="Williams J."/>
            <person name="Dear P.H."/>
            <person name="Noegel A.A."/>
            <person name="Barrell B."/>
            <person name="Kuspa A."/>
        </authorList>
    </citation>
    <scope>NUCLEOTIDE SEQUENCE [LARGE SCALE GENOMIC DNA]</scope>
    <source>
        <strain evidence="1 2">AX4</strain>
    </source>
</reference>
<proteinExistence type="predicted"/>
<dbReference type="InParanoid" id="Q55DL7"/>
<gene>
    <name evidence="1" type="ORF">DDB_G0269612</name>
</gene>
<dbReference type="dictyBase" id="DDB_G0270578"/>
<dbReference type="PaxDb" id="44689-DDB0190402"/>
<protein>
    <submittedName>
        <fullName evidence="1">Uncharacterized protein</fullName>
    </submittedName>
</protein>
<dbReference type="EMBL" id="AAFI02000005">
    <property type="protein sequence ID" value="EAL72156.1"/>
    <property type="molecule type" value="Genomic_DNA"/>
</dbReference>
<evidence type="ECO:0000313" key="2">
    <source>
        <dbReference type="Proteomes" id="UP000002195"/>
    </source>
</evidence>
<dbReference type="OMA" id="CRECESI"/>
<dbReference type="AlphaFoldDB" id="Q55DL7"/>
<dbReference type="eggNOG" id="ENOG502RIDP">
    <property type="taxonomic scope" value="Eukaryota"/>
</dbReference>
<dbReference type="VEuPathDB" id="AmoebaDB:DDB_G0269612"/>